<organism evidence="1 2">
    <name type="scientific">Vanilla planifolia</name>
    <name type="common">Vanilla</name>
    <dbReference type="NCBI Taxonomy" id="51239"/>
    <lineage>
        <taxon>Eukaryota</taxon>
        <taxon>Viridiplantae</taxon>
        <taxon>Streptophyta</taxon>
        <taxon>Embryophyta</taxon>
        <taxon>Tracheophyta</taxon>
        <taxon>Spermatophyta</taxon>
        <taxon>Magnoliopsida</taxon>
        <taxon>Liliopsida</taxon>
        <taxon>Asparagales</taxon>
        <taxon>Orchidaceae</taxon>
        <taxon>Vanilloideae</taxon>
        <taxon>Vanilleae</taxon>
        <taxon>Vanilla</taxon>
    </lineage>
</organism>
<proteinExistence type="predicted"/>
<dbReference type="PANTHER" id="PTHR33703:SF1">
    <property type="entry name" value="WOUND-INDUCED PROTEIN 1"/>
    <property type="match status" value="1"/>
</dbReference>
<protein>
    <recommendedName>
        <fullName evidence="3">Wound-induced protein 1</fullName>
    </recommendedName>
</protein>
<dbReference type="AlphaFoldDB" id="A0A835V2C6"/>
<comment type="caution">
    <text evidence="1">The sequence shown here is derived from an EMBL/GenBank/DDBJ whole genome shotgun (WGS) entry which is preliminary data.</text>
</comment>
<sequence length="191" mass="21146">MDTKGSPTMHYSCPLRGPHGMRWKLPSKKLAFVGKNQATDEGALRLNREVVLQLYDALEERDGYRVQRLVAPDLEWWFHGPPFHQHMKRLLTGEDDSFKFLIYSVDDFGSTVVAEGTDVAGSVFWAHAWTVSDGLITEVREYINTSLTVARLGVDAGKSSSSSAAGYCQAVWQSRLPSFAGKSLPGLVLAI</sequence>
<evidence type="ECO:0008006" key="3">
    <source>
        <dbReference type="Google" id="ProtNLM"/>
    </source>
</evidence>
<reference evidence="1 2" key="1">
    <citation type="journal article" date="2020" name="Nat. Food">
        <title>A phased Vanilla planifolia genome enables genetic improvement of flavour and production.</title>
        <authorList>
            <person name="Hasing T."/>
            <person name="Tang H."/>
            <person name="Brym M."/>
            <person name="Khazi F."/>
            <person name="Huang T."/>
            <person name="Chambers A.H."/>
        </authorList>
    </citation>
    <scope>NUCLEOTIDE SEQUENCE [LARGE SCALE GENOMIC DNA]</scope>
    <source>
        <tissue evidence="1">Leaf</tissue>
    </source>
</reference>
<dbReference type="InterPro" id="IPR032710">
    <property type="entry name" value="NTF2-like_dom_sf"/>
</dbReference>
<gene>
    <name evidence="1" type="ORF">HPP92_012008</name>
</gene>
<dbReference type="Gene3D" id="3.10.450.50">
    <property type="match status" value="1"/>
</dbReference>
<dbReference type="SUPFAM" id="SSF54427">
    <property type="entry name" value="NTF2-like"/>
    <property type="match status" value="1"/>
</dbReference>
<dbReference type="Pfam" id="PF07107">
    <property type="entry name" value="WI12"/>
    <property type="match status" value="1"/>
</dbReference>
<dbReference type="EMBL" id="JADCNL010000005">
    <property type="protein sequence ID" value="KAG0481150.1"/>
    <property type="molecule type" value="Genomic_DNA"/>
</dbReference>
<evidence type="ECO:0000313" key="2">
    <source>
        <dbReference type="Proteomes" id="UP000636800"/>
    </source>
</evidence>
<dbReference type="Proteomes" id="UP000636800">
    <property type="component" value="Chromosome 5"/>
</dbReference>
<dbReference type="PANTHER" id="PTHR33703">
    <property type="entry name" value="OS07G0691300 PROTEIN"/>
    <property type="match status" value="1"/>
</dbReference>
<accession>A0A835V2C6</accession>
<evidence type="ECO:0000313" key="1">
    <source>
        <dbReference type="EMBL" id="KAG0481150.1"/>
    </source>
</evidence>
<name>A0A835V2C6_VANPL</name>
<dbReference type="InterPro" id="IPR009798">
    <property type="entry name" value="Wun1-like"/>
</dbReference>
<dbReference type="OrthoDB" id="4062651at2759"/>
<keyword evidence="2" id="KW-1185">Reference proteome</keyword>